<sequence length="255" mass="27267">MFKKLLASVGVGAAEVETELFGTGVQPGGVVRGVVRLRGGQARQRVSRVGVELVTRVEVEYSDGEALGEASFAQLPLHGGFEVGPGAFLEFPFALHVPRETPITFYNGRYLPGAAIAVRTVVELDGGVDATDTDPIAVAALPAQQAVLDAILRWGFALRSTDVESGRIAGAVQQLPFYQEIEFGPSPRFPRVNQLELTFLAADNGMNVVLEADKRGSFLAAGRDDIGTMWIDYATVGQVDWTAAIGHRLNTLASR</sequence>
<evidence type="ECO:0000313" key="1">
    <source>
        <dbReference type="EMBL" id="VFA96674.1"/>
    </source>
</evidence>
<reference evidence="1 2" key="1">
    <citation type="submission" date="2019-02" db="EMBL/GenBank/DDBJ databases">
        <authorList>
            <consortium name="Pathogen Informatics"/>
        </authorList>
    </citation>
    <scope>NUCLEOTIDE SEQUENCE [LARGE SCALE GENOMIC DNA]</scope>
    <source>
        <strain evidence="1 2">3012STDY6756504</strain>
    </source>
</reference>
<dbReference type="Proteomes" id="UP000290439">
    <property type="component" value="Chromosome"/>
</dbReference>
<dbReference type="InterPro" id="IPR009776">
    <property type="entry name" value="Spore_0_M"/>
</dbReference>
<proteinExistence type="predicted"/>
<dbReference type="EMBL" id="LR215973">
    <property type="protein sequence ID" value="VFA96674.1"/>
    <property type="molecule type" value="Genomic_DNA"/>
</dbReference>
<accession>A0A4U8VXI7</accession>
<protein>
    <submittedName>
        <fullName evidence="1">Stage 0 sporulation protein M</fullName>
    </submittedName>
</protein>
<dbReference type="AlphaFoldDB" id="A0A4U8VXI7"/>
<dbReference type="PANTHER" id="PTHR40053">
    <property type="entry name" value="SPORULATION-CONTROL PROTEIN SPO0M"/>
    <property type="match status" value="1"/>
</dbReference>
<gene>
    <name evidence="1" type="primary">spo0M</name>
    <name evidence="1" type="ORF">NCTC10797_00428</name>
</gene>
<dbReference type="RefSeq" id="WP_130915764.1">
    <property type="nucleotide sequence ID" value="NZ_LR215973.1"/>
</dbReference>
<organism evidence="1 2">
    <name type="scientific">Nocardia cyriacigeorgica</name>
    <dbReference type="NCBI Taxonomy" id="135487"/>
    <lineage>
        <taxon>Bacteria</taxon>
        <taxon>Bacillati</taxon>
        <taxon>Actinomycetota</taxon>
        <taxon>Actinomycetes</taxon>
        <taxon>Mycobacteriales</taxon>
        <taxon>Nocardiaceae</taxon>
        <taxon>Nocardia</taxon>
    </lineage>
</organism>
<dbReference type="PANTHER" id="PTHR40053:SF1">
    <property type="entry name" value="SPORULATION-CONTROL PROTEIN SPO0M"/>
    <property type="match status" value="1"/>
</dbReference>
<dbReference type="Pfam" id="PF07070">
    <property type="entry name" value="Spo0M"/>
    <property type="match status" value="1"/>
</dbReference>
<name>A0A4U8VXI7_9NOCA</name>
<evidence type="ECO:0000313" key="2">
    <source>
        <dbReference type="Proteomes" id="UP000290439"/>
    </source>
</evidence>